<dbReference type="NCBIfam" id="TIGR00287">
    <property type="entry name" value="cas1"/>
    <property type="match status" value="1"/>
</dbReference>
<dbReference type="InterPro" id="IPR050646">
    <property type="entry name" value="Cas1"/>
</dbReference>
<proteinExistence type="inferred from homology"/>
<gene>
    <name evidence="10 11" type="primary">cas1</name>
    <name evidence="11" type="ORF">C7B47_15005</name>
</gene>
<evidence type="ECO:0000256" key="5">
    <source>
        <dbReference type="ARBA" id="ARBA00022842"/>
    </source>
</evidence>
<dbReference type="GO" id="GO:0004519">
    <property type="term" value="F:endonuclease activity"/>
    <property type="evidence" value="ECO:0007669"/>
    <property type="project" value="UniProtKB-UniRule"/>
</dbReference>
<keyword evidence="4 10" id="KW-0378">Hydrolase</keyword>
<dbReference type="EMBL" id="PXYX01000057">
    <property type="protein sequence ID" value="PSR24348.1"/>
    <property type="molecule type" value="Genomic_DNA"/>
</dbReference>
<dbReference type="GO" id="GO:0043571">
    <property type="term" value="P:maintenance of CRISPR repeat elements"/>
    <property type="evidence" value="ECO:0007669"/>
    <property type="project" value="UniProtKB-UniRule"/>
</dbReference>
<dbReference type="InterPro" id="IPR042211">
    <property type="entry name" value="CRISPR-assoc_Cas1_N"/>
</dbReference>
<keyword evidence="3 10" id="KW-0255">Endonuclease</keyword>
<dbReference type="GO" id="GO:0046872">
    <property type="term" value="F:metal ion binding"/>
    <property type="evidence" value="ECO:0007669"/>
    <property type="project" value="UniProtKB-UniRule"/>
</dbReference>
<evidence type="ECO:0000256" key="8">
    <source>
        <dbReference type="ARBA" id="ARBA00023211"/>
    </source>
</evidence>
<dbReference type="Gene3D" id="3.100.10.20">
    <property type="entry name" value="CRISPR-associated endonuclease Cas1, N-terminal domain"/>
    <property type="match status" value="1"/>
</dbReference>
<evidence type="ECO:0000256" key="6">
    <source>
        <dbReference type="ARBA" id="ARBA00023118"/>
    </source>
</evidence>
<dbReference type="PANTHER" id="PTHR34353:SF2">
    <property type="entry name" value="CRISPR-ASSOCIATED ENDONUCLEASE CAS1 1"/>
    <property type="match status" value="1"/>
</dbReference>
<dbReference type="HAMAP" id="MF_01470">
    <property type="entry name" value="Cas1"/>
    <property type="match status" value="1"/>
</dbReference>
<comment type="subunit">
    <text evidence="9 10">Homodimer, forms a heterotetramer with a Cas2 homodimer.</text>
</comment>
<evidence type="ECO:0000256" key="2">
    <source>
        <dbReference type="ARBA" id="ARBA00022723"/>
    </source>
</evidence>
<evidence type="ECO:0000256" key="4">
    <source>
        <dbReference type="ARBA" id="ARBA00022801"/>
    </source>
</evidence>
<name>A0A2T2WQ34_SULTH</name>
<feature type="binding site" evidence="10">
    <location>
        <position position="202"/>
    </location>
    <ligand>
        <name>Mn(2+)</name>
        <dbReference type="ChEBI" id="CHEBI:29035"/>
    </ligand>
</feature>
<feature type="binding site" evidence="10">
    <location>
        <position position="217"/>
    </location>
    <ligand>
        <name>Mn(2+)</name>
        <dbReference type="ChEBI" id="CHEBI:29035"/>
    </ligand>
</feature>
<evidence type="ECO:0000256" key="1">
    <source>
        <dbReference type="ARBA" id="ARBA00022722"/>
    </source>
</evidence>
<evidence type="ECO:0000313" key="12">
    <source>
        <dbReference type="Proteomes" id="UP000242705"/>
    </source>
</evidence>
<dbReference type="PANTHER" id="PTHR34353">
    <property type="entry name" value="CRISPR-ASSOCIATED ENDONUCLEASE CAS1 1"/>
    <property type="match status" value="1"/>
</dbReference>
<keyword evidence="2 10" id="KW-0479">Metal-binding</keyword>
<comment type="caution">
    <text evidence="11">The sequence shown here is derived from an EMBL/GenBank/DDBJ whole genome shotgun (WGS) entry which is preliminary data.</text>
</comment>
<evidence type="ECO:0000256" key="10">
    <source>
        <dbReference type="HAMAP-Rule" id="MF_01470"/>
    </source>
</evidence>
<organism evidence="11 12">
    <name type="scientific">Sulfobacillus thermosulfidooxidans</name>
    <dbReference type="NCBI Taxonomy" id="28034"/>
    <lineage>
        <taxon>Bacteria</taxon>
        <taxon>Bacillati</taxon>
        <taxon>Bacillota</taxon>
        <taxon>Clostridia</taxon>
        <taxon>Eubacteriales</taxon>
        <taxon>Clostridiales Family XVII. Incertae Sedis</taxon>
        <taxon>Sulfobacillus</taxon>
    </lineage>
</organism>
<dbReference type="AlphaFoldDB" id="A0A2T2WQ34"/>
<accession>A0A2T2WQ34</accession>
<evidence type="ECO:0000313" key="11">
    <source>
        <dbReference type="EMBL" id="PSR24348.1"/>
    </source>
</evidence>
<feature type="binding site" evidence="10">
    <location>
        <position position="134"/>
    </location>
    <ligand>
        <name>Mn(2+)</name>
        <dbReference type="ChEBI" id="CHEBI:29035"/>
    </ligand>
</feature>
<evidence type="ECO:0000256" key="3">
    <source>
        <dbReference type="ARBA" id="ARBA00022759"/>
    </source>
</evidence>
<comment type="function">
    <text evidence="10">CRISPR (clustered regularly interspaced short palindromic repeat), is an adaptive immune system that provides protection against mobile genetic elements (viruses, transposable elements and conjugative plasmids). CRISPR clusters contain spacers, sequences complementary to antecedent mobile elements, and target invading nucleic acids. CRISPR clusters are transcribed and processed into CRISPR RNA (crRNA). Acts as a dsDNA endonuclease. Involved in the integration of spacer DNA into the CRISPR cassette.</text>
</comment>
<sequence>MVKEKTAVLQEIRLRDIDHVAVFGNVQLSTQAIQSLIQADIPITYHSSGGWFIGQTTGHSHKNVMIRKAQFQLAGSVDGSLAIAQHFVSGKILNSRTLLRRNARNIEPSILTKLKYLSQKVFQTVTLEELIGIEGAAAQLYFSHFPLMLKGHGLTFDWNHRNRRPPKDPVNALLSLGYAILAKQFTVTALAVGLDPYLGFLHQPKYGKPALALDIMEEFRALIVDSTVITTMNTGEISDTHFISRNGAVSLTAPGRMIFINALERRLNTEVTHPVYGYKVSYRRAFEIQARILSKALIGEIPTYKPFQTR</sequence>
<dbReference type="EC" id="3.1.-.-" evidence="10"/>
<dbReference type="GO" id="GO:0016787">
    <property type="term" value="F:hydrolase activity"/>
    <property type="evidence" value="ECO:0007669"/>
    <property type="project" value="UniProtKB-KW"/>
</dbReference>
<keyword evidence="6 10" id="KW-0051">Antiviral defense</keyword>
<dbReference type="InterPro" id="IPR042206">
    <property type="entry name" value="CRISPR-assoc_Cas1_C"/>
</dbReference>
<protein>
    <recommendedName>
        <fullName evidence="10">CRISPR-associated endonuclease Cas1</fullName>
        <ecNumber evidence="10">3.1.-.-</ecNumber>
    </recommendedName>
</protein>
<dbReference type="GO" id="GO:0051607">
    <property type="term" value="P:defense response to virus"/>
    <property type="evidence" value="ECO:0007669"/>
    <property type="project" value="UniProtKB-UniRule"/>
</dbReference>
<dbReference type="Pfam" id="PF01867">
    <property type="entry name" value="Cas_Cas1"/>
    <property type="match status" value="1"/>
</dbReference>
<keyword evidence="7 10" id="KW-0238">DNA-binding</keyword>
<dbReference type="CDD" id="cd09634">
    <property type="entry name" value="Cas1_I-II-III"/>
    <property type="match status" value="1"/>
</dbReference>
<keyword evidence="1 10" id="KW-0540">Nuclease</keyword>
<dbReference type="InterPro" id="IPR002729">
    <property type="entry name" value="CRISPR-assoc_Cas1"/>
</dbReference>
<comment type="cofactor">
    <cofactor evidence="10">
        <name>Mg(2+)</name>
        <dbReference type="ChEBI" id="CHEBI:18420"/>
    </cofactor>
    <cofactor evidence="10">
        <name>Mn(2+)</name>
        <dbReference type="ChEBI" id="CHEBI:29035"/>
    </cofactor>
</comment>
<dbReference type="Proteomes" id="UP000242705">
    <property type="component" value="Unassembled WGS sequence"/>
</dbReference>
<dbReference type="GO" id="GO:0003677">
    <property type="term" value="F:DNA binding"/>
    <property type="evidence" value="ECO:0007669"/>
    <property type="project" value="UniProtKB-KW"/>
</dbReference>
<keyword evidence="8 10" id="KW-0464">Manganese</keyword>
<evidence type="ECO:0000256" key="7">
    <source>
        <dbReference type="ARBA" id="ARBA00023125"/>
    </source>
</evidence>
<keyword evidence="5 10" id="KW-0460">Magnesium</keyword>
<comment type="similarity">
    <text evidence="10">Belongs to the CRISPR-associated endonuclease Cas1 family.</text>
</comment>
<evidence type="ECO:0000256" key="9">
    <source>
        <dbReference type="ARBA" id="ARBA00038592"/>
    </source>
</evidence>
<dbReference type="Gene3D" id="1.20.120.920">
    <property type="entry name" value="CRISPR-associated endonuclease Cas1, C-terminal domain"/>
    <property type="match status" value="1"/>
</dbReference>
<reference evidence="11 12" key="1">
    <citation type="journal article" date="2014" name="BMC Genomics">
        <title>Comparison of environmental and isolate Sulfobacillus genomes reveals diverse carbon, sulfur, nitrogen, and hydrogen metabolisms.</title>
        <authorList>
            <person name="Justice N.B."/>
            <person name="Norman A."/>
            <person name="Brown C.T."/>
            <person name="Singh A."/>
            <person name="Thomas B.C."/>
            <person name="Banfield J.F."/>
        </authorList>
    </citation>
    <scope>NUCLEOTIDE SEQUENCE [LARGE SCALE GENOMIC DNA]</scope>
    <source>
        <strain evidence="11">AMDSBA5</strain>
    </source>
</reference>